<organism evidence="2 3">
    <name type="scientific">Protopolystoma xenopodis</name>
    <dbReference type="NCBI Taxonomy" id="117903"/>
    <lineage>
        <taxon>Eukaryota</taxon>
        <taxon>Metazoa</taxon>
        <taxon>Spiralia</taxon>
        <taxon>Lophotrochozoa</taxon>
        <taxon>Platyhelminthes</taxon>
        <taxon>Monogenea</taxon>
        <taxon>Polyopisthocotylea</taxon>
        <taxon>Polystomatidea</taxon>
        <taxon>Polystomatidae</taxon>
        <taxon>Protopolystoma</taxon>
    </lineage>
</organism>
<protein>
    <submittedName>
        <fullName evidence="2">Uncharacterized protein</fullName>
    </submittedName>
</protein>
<gene>
    <name evidence="2" type="ORF">PXEA_LOCUS4798</name>
</gene>
<comment type="caution">
    <text evidence="2">The sequence shown here is derived from an EMBL/GenBank/DDBJ whole genome shotgun (WGS) entry which is preliminary data.</text>
</comment>
<reference evidence="2" key="1">
    <citation type="submission" date="2018-11" db="EMBL/GenBank/DDBJ databases">
        <authorList>
            <consortium name="Pathogen Informatics"/>
        </authorList>
    </citation>
    <scope>NUCLEOTIDE SEQUENCE</scope>
</reference>
<accession>A0A3S4ZT47</accession>
<feature type="compositionally biased region" description="Polar residues" evidence="1">
    <location>
        <begin position="262"/>
        <end position="273"/>
    </location>
</feature>
<dbReference type="Proteomes" id="UP000784294">
    <property type="component" value="Unassembled WGS sequence"/>
</dbReference>
<feature type="compositionally biased region" description="Low complexity" evidence="1">
    <location>
        <begin position="221"/>
        <end position="244"/>
    </location>
</feature>
<name>A0A3S4ZT47_9PLAT</name>
<sequence length="398" mass="43260">MFNCTHYGPLLSPAKIAVSSSHLQGHSSNTCNDLAHLSFKENKEYKQSRLSCKPGHSRSTVSFNSLYYFWISVPFTQKPSSPAFYLLAGLDPPRSSLLASRPSPLTDRATSFSHLPVSTSCSTFSSSNLYPTSTSSAITCASVPLTSIPHTFPSSYQQISSSPQSRLYPSQNQLDIASYSSPTPSTKPVILAPLVPSIHSACSDTGGLSSSASARLLRRLSTTSPSNPPLSSSSPNSSYPSIPIHRPSHTIFGSRGIEDGSSETQTKTRNIINSDCSDSLAEAVGDEILATNKVEMRSQESDSSDLDTNHRKTNALINIEQPSKEIILSGEFRTVYQNISDGFADEKRNFRDNSTKSFRKSISPSSHGECFCLCKALINVLFHNLIIIRTETSLQALF</sequence>
<evidence type="ECO:0000256" key="1">
    <source>
        <dbReference type="SAM" id="MobiDB-lite"/>
    </source>
</evidence>
<keyword evidence="3" id="KW-1185">Reference proteome</keyword>
<evidence type="ECO:0000313" key="2">
    <source>
        <dbReference type="EMBL" id="VEL11358.1"/>
    </source>
</evidence>
<feature type="region of interest" description="Disordered" evidence="1">
    <location>
        <begin position="221"/>
        <end position="273"/>
    </location>
</feature>
<dbReference type="AlphaFoldDB" id="A0A3S4ZT47"/>
<proteinExistence type="predicted"/>
<evidence type="ECO:0000313" key="3">
    <source>
        <dbReference type="Proteomes" id="UP000784294"/>
    </source>
</evidence>
<dbReference type="EMBL" id="CAAALY010011592">
    <property type="protein sequence ID" value="VEL11358.1"/>
    <property type="molecule type" value="Genomic_DNA"/>
</dbReference>